<feature type="compositionally biased region" description="Polar residues" evidence="1">
    <location>
        <begin position="1"/>
        <end position="21"/>
    </location>
</feature>
<dbReference type="Proteomes" id="UP000799778">
    <property type="component" value="Unassembled WGS sequence"/>
</dbReference>
<evidence type="ECO:0000313" key="2">
    <source>
        <dbReference type="EMBL" id="KAF2016011.1"/>
    </source>
</evidence>
<dbReference type="GeneID" id="54285359"/>
<feature type="region of interest" description="Disordered" evidence="1">
    <location>
        <begin position="1"/>
        <end position="32"/>
    </location>
</feature>
<protein>
    <submittedName>
        <fullName evidence="2">Uncharacterized protein</fullName>
    </submittedName>
</protein>
<name>A0A6A5XTG0_9PLEO</name>
<accession>A0A6A5XTG0</accession>
<feature type="region of interest" description="Disordered" evidence="1">
    <location>
        <begin position="306"/>
        <end position="388"/>
    </location>
</feature>
<feature type="region of interest" description="Disordered" evidence="1">
    <location>
        <begin position="210"/>
        <end position="229"/>
    </location>
</feature>
<sequence>MSSAATFSSFTPVGTATSNPPSKDEVESPSISSTNALARFEFEAGHGREGTKILMVEWEDDNTTRGIRGDWHISWEGKTTVLPADDQPSNDVNRIYFLLPPGVAVPSSVTLLHQPHGSDKSPVIWHTNPLPAIFPPELGASARAAGKKGILHTIWAKKRLQVLQKEIDAESKTNVEGIGFLMAVQEKEWIEQTFGVTAKPAGLNLSLAEPSVPSLGPASPRSPGGGRLMEKLRGLKLGTSEKDLTLKSESGDLPQSNPLSPESSDVAVSSFAAFKGANPSVLAAKPPQPAQAPQAGRIVTAVPPPSLVAQQQQQQQQPGMASLNAFTAPGPVFQSRGPSLPANDDDDDDKDEGLFALPISPRSPEMSKSPFSFAGPETTNLLQGERAA</sequence>
<feature type="compositionally biased region" description="Low complexity" evidence="1">
    <location>
        <begin position="213"/>
        <end position="222"/>
    </location>
</feature>
<feature type="compositionally biased region" description="Basic and acidic residues" evidence="1">
    <location>
        <begin position="239"/>
        <end position="250"/>
    </location>
</feature>
<feature type="compositionally biased region" description="Polar residues" evidence="1">
    <location>
        <begin position="253"/>
        <end position="262"/>
    </location>
</feature>
<gene>
    <name evidence="2" type="ORF">BU24DRAFT_422327</name>
</gene>
<dbReference type="OrthoDB" id="5344482at2759"/>
<reference evidence="2" key="1">
    <citation type="journal article" date="2020" name="Stud. Mycol.">
        <title>101 Dothideomycetes genomes: a test case for predicting lifestyles and emergence of pathogens.</title>
        <authorList>
            <person name="Haridas S."/>
            <person name="Albert R."/>
            <person name="Binder M."/>
            <person name="Bloem J."/>
            <person name="Labutti K."/>
            <person name="Salamov A."/>
            <person name="Andreopoulos B."/>
            <person name="Baker S."/>
            <person name="Barry K."/>
            <person name="Bills G."/>
            <person name="Bluhm B."/>
            <person name="Cannon C."/>
            <person name="Castanera R."/>
            <person name="Culley D."/>
            <person name="Daum C."/>
            <person name="Ezra D."/>
            <person name="Gonzalez J."/>
            <person name="Henrissat B."/>
            <person name="Kuo A."/>
            <person name="Liang C."/>
            <person name="Lipzen A."/>
            <person name="Lutzoni F."/>
            <person name="Magnuson J."/>
            <person name="Mondo S."/>
            <person name="Nolan M."/>
            <person name="Ohm R."/>
            <person name="Pangilinan J."/>
            <person name="Park H.-J."/>
            <person name="Ramirez L."/>
            <person name="Alfaro M."/>
            <person name="Sun H."/>
            <person name="Tritt A."/>
            <person name="Yoshinaga Y."/>
            <person name="Zwiers L.-H."/>
            <person name="Turgeon B."/>
            <person name="Goodwin S."/>
            <person name="Spatafora J."/>
            <person name="Crous P."/>
            <person name="Grigoriev I."/>
        </authorList>
    </citation>
    <scope>NUCLEOTIDE SEQUENCE</scope>
    <source>
        <strain evidence="2">CBS 175.79</strain>
    </source>
</reference>
<dbReference type="EMBL" id="ML978069">
    <property type="protein sequence ID" value="KAF2016011.1"/>
    <property type="molecule type" value="Genomic_DNA"/>
</dbReference>
<proteinExistence type="predicted"/>
<evidence type="ECO:0000256" key="1">
    <source>
        <dbReference type="SAM" id="MobiDB-lite"/>
    </source>
</evidence>
<organism evidence="2 3">
    <name type="scientific">Aaosphaeria arxii CBS 175.79</name>
    <dbReference type="NCBI Taxonomy" id="1450172"/>
    <lineage>
        <taxon>Eukaryota</taxon>
        <taxon>Fungi</taxon>
        <taxon>Dikarya</taxon>
        <taxon>Ascomycota</taxon>
        <taxon>Pezizomycotina</taxon>
        <taxon>Dothideomycetes</taxon>
        <taxon>Pleosporomycetidae</taxon>
        <taxon>Pleosporales</taxon>
        <taxon>Pleosporales incertae sedis</taxon>
        <taxon>Aaosphaeria</taxon>
    </lineage>
</organism>
<evidence type="ECO:0000313" key="3">
    <source>
        <dbReference type="Proteomes" id="UP000799778"/>
    </source>
</evidence>
<dbReference type="AlphaFoldDB" id="A0A6A5XTG0"/>
<feature type="region of interest" description="Disordered" evidence="1">
    <location>
        <begin position="239"/>
        <end position="264"/>
    </location>
</feature>
<keyword evidence="3" id="KW-1185">Reference proteome</keyword>
<dbReference type="RefSeq" id="XP_033384350.1">
    <property type="nucleotide sequence ID" value="XM_033527962.1"/>
</dbReference>